<dbReference type="PANTHER" id="PTHR43329">
    <property type="entry name" value="EPOXIDE HYDROLASE"/>
    <property type="match status" value="1"/>
</dbReference>
<dbReference type="Pfam" id="PF00561">
    <property type="entry name" value="Abhydrolase_1"/>
    <property type="match status" value="1"/>
</dbReference>
<reference evidence="3 4" key="1">
    <citation type="submission" date="2022-10" db="EMBL/GenBank/DDBJ databases">
        <title>The complete genomes of actinobacterial strains from the NBC collection.</title>
        <authorList>
            <person name="Joergensen T.S."/>
            <person name="Alvarez Arevalo M."/>
            <person name="Sterndorff E.B."/>
            <person name="Faurdal D."/>
            <person name="Vuksanovic O."/>
            <person name="Mourched A.-S."/>
            <person name="Charusanti P."/>
            <person name="Shaw S."/>
            <person name="Blin K."/>
            <person name="Weber T."/>
        </authorList>
    </citation>
    <scope>NUCLEOTIDE SEQUENCE [LARGE SCALE GENOMIC DNA]</scope>
    <source>
        <strain evidence="3 4">NBC 01752</strain>
    </source>
</reference>
<dbReference type="InterPro" id="IPR000639">
    <property type="entry name" value="Epox_hydrolase-like"/>
</dbReference>
<dbReference type="InterPro" id="IPR000073">
    <property type="entry name" value="AB_hydrolase_1"/>
</dbReference>
<dbReference type="PRINTS" id="PR00412">
    <property type="entry name" value="EPOXHYDRLASE"/>
</dbReference>
<dbReference type="RefSeq" id="WP_326758980.1">
    <property type="nucleotide sequence ID" value="NZ_CP109135.1"/>
</dbReference>
<evidence type="ECO:0000259" key="2">
    <source>
        <dbReference type="Pfam" id="PF00561"/>
    </source>
</evidence>
<dbReference type="Proteomes" id="UP001340816">
    <property type="component" value="Chromosome"/>
</dbReference>
<proteinExistence type="predicted"/>
<evidence type="ECO:0000313" key="4">
    <source>
        <dbReference type="Proteomes" id="UP001340816"/>
    </source>
</evidence>
<dbReference type="InterPro" id="IPR029058">
    <property type="entry name" value="AB_hydrolase_fold"/>
</dbReference>
<dbReference type="GO" id="GO:0016787">
    <property type="term" value="F:hydrolase activity"/>
    <property type="evidence" value="ECO:0007669"/>
    <property type="project" value="UniProtKB-KW"/>
</dbReference>
<organism evidence="3 4">
    <name type="scientific">Streptomyces phaeochromogenes</name>
    <dbReference type="NCBI Taxonomy" id="1923"/>
    <lineage>
        <taxon>Bacteria</taxon>
        <taxon>Bacillati</taxon>
        <taxon>Actinomycetota</taxon>
        <taxon>Actinomycetes</taxon>
        <taxon>Kitasatosporales</taxon>
        <taxon>Streptomycetaceae</taxon>
        <taxon>Streptomyces</taxon>
        <taxon>Streptomyces phaeochromogenes group</taxon>
    </lineage>
</organism>
<dbReference type="SUPFAM" id="SSF53474">
    <property type="entry name" value="alpha/beta-Hydrolases"/>
    <property type="match status" value="1"/>
</dbReference>
<dbReference type="Gene3D" id="3.40.50.1820">
    <property type="entry name" value="alpha/beta hydrolase"/>
    <property type="match status" value="1"/>
</dbReference>
<dbReference type="EMBL" id="CP109135">
    <property type="protein sequence ID" value="WSD14337.1"/>
    <property type="molecule type" value="Genomic_DNA"/>
</dbReference>
<keyword evidence="4" id="KW-1185">Reference proteome</keyword>
<evidence type="ECO:0000256" key="1">
    <source>
        <dbReference type="ARBA" id="ARBA00022801"/>
    </source>
</evidence>
<feature type="domain" description="AB hydrolase-1" evidence="2">
    <location>
        <begin position="41"/>
        <end position="327"/>
    </location>
</feature>
<accession>A0ABZ1H706</accession>
<keyword evidence="1 3" id="KW-0378">Hydrolase</keyword>
<gene>
    <name evidence="3" type="ORF">OHB35_14385</name>
</gene>
<evidence type="ECO:0000313" key="3">
    <source>
        <dbReference type="EMBL" id="WSD14337.1"/>
    </source>
</evidence>
<protein>
    <submittedName>
        <fullName evidence="3">Alpha/beta hydrolase</fullName>
    </submittedName>
</protein>
<sequence length="341" mass="37349">MDDQIGHRPLTVPDVPAVEITHRTLQLNGLRMHVAEAGTGPLVLLLHGWPETWYSWRHQIPALAGAGYHVVAPDQRGYGDTDVPERVDDYTIEHLTDDLTALMDALGEEKAVVVGHDWGSLVAWELAKRRPERVEAVVGLSAPDRFHHPADPSATPVAGWRAALGDAFYIVHFQEPGVADAVFAAALERDPLGLVRRLMYSGSAAGPGWNGMIPEGGTIIDSYAEAPETFPGWANEQDIKTYAAQFERSGFTGGLNWYRNVDRNWELSAPWRSNPVQAPALFLVGGREAYAVPANQELISGASSSVPHLRRTVVLPGCGHWIQQERPAEVNAILIEFLQSL</sequence>
<name>A0ABZ1H706_STRPH</name>
<dbReference type="PRINTS" id="PR00111">
    <property type="entry name" value="ABHYDROLASE"/>
</dbReference>